<dbReference type="GO" id="GO:0006310">
    <property type="term" value="P:DNA recombination"/>
    <property type="evidence" value="ECO:0007669"/>
    <property type="project" value="UniProtKB-UniRule"/>
</dbReference>
<dbReference type="Pfam" id="PF09382">
    <property type="entry name" value="RQC"/>
    <property type="match status" value="1"/>
</dbReference>
<evidence type="ECO:0000256" key="6">
    <source>
        <dbReference type="ARBA" id="ARBA00022763"/>
    </source>
</evidence>
<sequence>MPTGAGKSLCFQVPALMLEGITIVISPLISLMRDQVQALIASGVSAAFINSSLNYNQTLKALENAKAGKYKIIYVAPERLETPEFHSFAMNARIAMVTVDEAHCVSQWGQNFRPSYLKIRDFINELAERPIVAAFTATATKEVKQDIENLLSLHNPFVMATGFNRENLYFEVQKPTDKYKAVIQYLQNNPNRSGIIYCSTRKAVEEVYERLSNDQYEATQYHAGLSENERTKNQDDFLYDRKTIMVATNAFGMGIDKSNVSFVIHYNMPKNIESYYQEAGRAGRDGTAADCILLYGGQDVITNQFLIDQNNENNELDSAFADQIKEKERERLKQMTYYCHTFNCLREYILKYFGEYTHSSCGNCSSCNTNYEEVDIVEDAQKILSCIIRMGERYGVKMVIDTLRGSKAAKIIRLGLDDIKSYGIMAHAKEHEIRDVINHLVLNEYILLTNDEFPVAKVTTKGKEWLLNGGKLTMKAVKKDLSKEDAKAPYSKILSKQKVQINQALFQKLRDLRYQLAQQQNVPAFVVFTDATLVDMCQKLPTNDSEFLDVSGVGDKKLEAYGQAFMEVIRDYQQDEGVSDHGNSDINTDAVSIIEVSDYVKSEFEISEEPLPISLITDRINALLLQKTDKKVVAAKVQDYLIELGYLQLETLNEKNFKVATEKGERIGISSLQKTKQNGEIYKQNFYNCTAQKMIIEQVEAVIEYAQKMSNRK</sequence>
<dbReference type="InterPro" id="IPR001650">
    <property type="entry name" value="Helicase_C-like"/>
</dbReference>
<dbReference type="NCBIfam" id="TIGR01389">
    <property type="entry name" value="recQ"/>
    <property type="match status" value="1"/>
</dbReference>
<feature type="domain" description="Helicase C-terminal" evidence="19">
    <location>
        <begin position="178"/>
        <end position="328"/>
    </location>
</feature>
<evidence type="ECO:0000256" key="4">
    <source>
        <dbReference type="ARBA" id="ARBA00022723"/>
    </source>
</evidence>
<dbReference type="SMART" id="SM00490">
    <property type="entry name" value="HELICc"/>
    <property type="match status" value="1"/>
</dbReference>
<dbReference type="PROSITE" id="PS51194">
    <property type="entry name" value="HELICASE_CTER"/>
    <property type="match status" value="1"/>
</dbReference>
<dbReference type="InterPro" id="IPR006293">
    <property type="entry name" value="DNA_helicase_ATP-dep_RecQ_bac"/>
</dbReference>
<dbReference type="SMART" id="SM00487">
    <property type="entry name" value="DEXDc"/>
    <property type="match status" value="1"/>
</dbReference>
<dbReference type="PANTHER" id="PTHR13710:SF105">
    <property type="entry name" value="ATP-DEPENDENT DNA HELICASE Q1"/>
    <property type="match status" value="1"/>
</dbReference>
<dbReference type="Pfam" id="PF00271">
    <property type="entry name" value="Helicase_C"/>
    <property type="match status" value="1"/>
</dbReference>
<keyword evidence="14" id="KW-0413">Isomerase</keyword>
<evidence type="ECO:0000256" key="14">
    <source>
        <dbReference type="ARBA" id="ARBA00023235"/>
    </source>
</evidence>
<dbReference type="GO" id="GO:0009378">
    <property type="term" value="F:four-way junction helicase activity"/>
    <property type="evidence" value="ECO:0007669"/>
    <property type="project" value="TreeGrafter"/>
</dbReference>
<evidence type="ECO:0000256" key="15">
    <source>
        <dbReference type="ARBA" id="ARBA00034617"/>
    </source>
</evidence>
<dbReference type="Pfam" id="PF00270">
    <property type="entry name" value="DEAD"/>
    <property type="match status" value="1"/>
</dbReference>
<evidence type="ECO:0000256" key="3">
    <source>
        <dbReference type="ARBA" id="ARBA00005446"/>
    </source>
</evidence>
<dbReference type="InterPro" id="IPR011545">
    <property type="entry name" value="DEAD/DEAH_box_helicase_dom"/>
</dbReference>
<evidence type="ECO:0000256" key="7">
    <source>
        <dbReference type="ARBA" id="ARBA00022801"/>
    </source>
</evidence>
<evidence type="ECO:0000256" key="12">
    <source>
        <dbReference type="ARBA" id="ARBA00023172"/>
    </source>
</evidence>
<dbReference type="Gene3D" id="3.40.50.300">
    <property type="entry name" value="P-loop containing nucleotide triphosphate hydrolases"/>
    <property type="match status" value="2"/>
</dbReference>
<dbReference type="GO" id="GO:0006260">
    <property type="term" value="P:DNA replication"/>
    <property type="evidence" value="ECO:0007669"/>
    <property type="project" value="InterPro"/>
</dbReference>
<dbReference type="GO" id="GO:0005737">
    <property type="term" value="C:cytoplasm"/>
    <property type="evidence" value="ECO:0007669"/>
    <property type="project" value="TreeGrafter"/>
</dbReference>
<comment type="cofactor">
    <cofactor evidence="1">
        <name>Mg(2+)</name>
        <dbReference type="ChEBI" id="CHEBI:18420"/>
    </cofactor>
</comment>
<dbReference type="CDD" id="cd18794">
    <property type="entry name" value="SF2_C_RecQ"/>
    <property type="match status" value="1"/>
</dbReference>
<dbReference type="InterPro" id="IPR032284">
    <property type="entry name" value="RecQ_Zn-bd"/>
</dbReference>
<dbReference type="GO" id="GO:0030894">
    <property type="term" value="C:replisome"/>
    <property type="evidence" value="ECO:0007669"/>
    <property type="project" value="TreeGrafter"/>
</dbReference>
<comment type="catalytic activity">
    <reaction evidence="15">
        <text>Couples ATP hydrolysis with the unwinding of duplex DNA by translocating in the 3'-5' direction.</text>
        <dbReference type="EC" id="5.6.2.4"/>
    </reaction>
</comment>
<dbReference type="InterPro" id="IPR018982">
    <property type="entry name" value="RQC_domain"/>
</dbReference>
<keyword evidence="11" id="KW-0238">DNA-binding</keyword>
<dbReference type="InterPro" id="IPR004589">
    <property type="entry name" value="DNA_helicase_ATP-dep_RecQ"/>
</dbReference>
<keyword evidence="10" id="KW-0067">ATP-binding</keyword>
<dbReference type="EC" id="5.6.2.4" evidence="16"/>
<dbReference type="GO" id="GO:0003677">
    <property type="term" value="F:DNA binding"/>
    <property type="evidence" value="ECO:0007669"/>
    <property type="project" value="UniProtKB-KW"/>
</dbReference>
<dbReference type="CDD" id="cd17920">
    <property type="entry name" value="DEXHc_RecQ"/>
    <property type="match status" value="1"/>
</dbReference>
<protein>
    <recommendedName>
        <fullName evidence="16">DNA helicase RecQ</fullName>
        <ecNumber evidence="16">5.6.2.4</ecNumber>
    </recommendedName>
</protein>
<dbReference type="Gene3D" id="1.10.150.80">
    <property type="entry name" value="HRDC domain"/>
    <property type="match status" value="1"/>
</dbReference>
<keyword evidence="9" id="KW-0862">Zinc</keyword>
<dbReference type="Proteomes" id="UP000094296">
    <property type="component" value="Unassembled WGS sequence"/>
</dbReference>
<comment type="cofactor">
    <cofactor evidence="2">
        <name>Zn(2+)</name>
        <dbReference type="ChEBI" id="CHEBI:29105"/>
    </cofactor>
</comment>
<dbReference type="InterPro" id="IPR010997">
    <property type="entry name" value="HRDC-like_sf"/>
</dbReference>
<evidence type="ECO:0000313" key="21">
    <source>
        <dbReference type="Proteomes" id="UP000094296"/>
    </source>
</evidence>
<dbReference type="GO" id="GO:0006281">
    <property type="term" value="P:DNA repair"/>
    <property type="evidence" value="ECO:0007669"/>
    <property type="project" value="UniProtKB-KW"/>
</dbReference>
<evidence type="ECO:0000256" key="1">
    <source>
        <dbReference type="ARBA" id="ARBA00001946"/>
    </source>
</evidence>
<dbReference type="Pfam" id="PF16124">
    <property type="entry name" value="RecQ_Zn_bind"/>
    <property type="match status" value="1"/>
</dbReference>
<dbReference type="GO" id="GO:0005524">
    <property type="term" value="F:ATP binding"/>
    <property type="evidence" value="ECO:0007669"/>
    <property type="project" value="UniProtKB-KW"/>
</dbReference>
<dbReference type="SUPFAM" id="SSF47819">
    <property type="entry name" value="HRDC-like"/>
    <property type="match status" value="1"/>
</dbReference>
<dbReference type="STRING" id="766136.BHF68_06145"/>
<feature type="domain" description="Helicase ATP-binding" evidence="18">
    <location>
        <begin position="1"/>
        <end position="157"/>
    </location>
</feature>
<dbReference type="NCBIfam" id="TIGR00614">
    <property type="entry name" value="recQ_fam"/>
    <property type="match status" value="1"/>
</dbReference>
<dbReference type="GO" id="GO:0046872">
    <property type="term" value="F:metal ion binding"/>
    <property type="evidence" value="ECO:0007669"/>
    <property type="project" value="UniProtKB-KW"/>
</dbReference>
<keyword evidence="7" id="KW-0378">Hydrolase</keyword>
<proteinExistence type="inferred from homology"/>
<evidence type="ECO:0000256" key="11">
    <source>
        <dbReference type="ARBA" id="ARBA00023125"/>
    </source>
</evidence>
<evidence type="ECO:0000259" key="18">
    <source>
        <dbReference type="PROSITE" id="PS51192"/>
    </source>
</evidence>
<dbReference type="GO" id="GO:0009432">
    <property type="term" value="P:SOS response"/>
    <property type="evidence" value="ECO:0007669"/>
    <property type="project" value="UniProtKB-UniRule"/>
</dbReference>
<dbReference type="InterPro" id="IPR027417">
    <property type="entry name" value="P-loop_NTPase"/>
</dbReference>
<dbReference type="PROSITE" id="PS51192">
    <property type="entry name" value="HELICASE_ATP_BIND_1"/>
    <property type="match status" value="1"/>
</dbReference>
<evidence type="ECO:0000256" key="10">
    <source>
        <dbReference type="ARBA" id="ARBA00022840"/>
    </source>
</evidence>
<keyword evidence="13" id="KW-0234">DNA repair</keyword>
<gene>
    <name evidence="20" type="ORF">BHF68_06145</name>
</gene>
<dbReference type="InterPro" id="IPR036388">
    <property type="entry name" value="WH-like_DNA-bd_sf"/>
</dbReference>
<evidence type="ECO:0000313" key="20">
    <source>
        <dbReference type="EMBL" id="OEF97197.1"/>
    </source>
</evidence>
<feature type="domain" description="HRDC" evidence="17">
    <location>
        <begin position="499"/>
        <end position="579"/>
    </location>
</feature>
<dbReference type="SMART" id="SM00956">
    <property type="entry name" value="RQC"/>
    <property type="match status" value="1"/>
</dbReference>
<dbReference type="GO" id="GO:0016787">
    <property type="term" value="F:hydrolase activity"/>
    <property type="evidence" value="ECO:0007669"/>
    <property type="project" value="UniProtKB-KW"/>
</dbReference>
<comment type="similarity">
    <text evidence="3">Belongs to the helicase family. RecQ subfamily.</text>
</comment>
<dbReference type="InterPro" id="IPR002121">
    <property type="entry name" value="HRDC_dom"/>
</dbReference>
<evidence type="ECO:0000256" key="9">
    <source>
        <dbReference type="ARBA" id="ARBA00022833"/>
    </source>
</evidence>
<evidence type="ECO:0000259" key="19">
    <source>
        <dbReference type="PROSITE" id="PS51194"/>
    </source>
</evidence>
<reference evidence="20 21" key="1">
    <citation type="submission" date="2016-09" db="EMBL/GenBank/DDBJ databases">
        <title>Draft genome sequence for the type strain of Desulfuribacillus alkaliarsenatis AHT28, an obligately anaerobic, sulfidogenic bacterium isolated from Russian soda lake sediments.</title>
        <authorList>
            <person name="Abin C.A."/>
            <person name="Hollibaugh J.T."/>
        </authorList>
    </citation>
    <scope>NUCLEOTIDE SEQUENCE [LARGE SCALE GENOMIC DNA]</scope>
    <source>
        <strain evidence="20 21">AHT28</strain>
    </source>
</reference>
<dbReference type="GO" id="GO:0043138">
    <property type="term" value="F:3'-5' DNA helicase activity"/>
    <property type="evidence" value="ECO:0007669"/>
    <property type="project" value="UniProtKB-EC"/>
</dbReference>
<evidence type="ECO:0000256" key="2">
    <source>
        <dbReference type="ARBA" id="ARBA00001947"/>
    </source>
</evidence>
<keyword evidence="5" id="KW-0547">Nucleotide-binding</keyword>
<comment type="caution">
    <text evidence="20">The sequence shown here is derived from an EMBL/GenBank/DDBJ whole genome shotgun (WGS) entry which is preliminary data.</text>
</comment>
<dbReference type="PANTHER" id="PTHR13710">
    <property type="entry name" value="DNA HELICASE RECQ FAMILY MEMBER"/>
    <property type="match status" value="1"/>
</dbReference>
<dbReference type="InterPro" id="IPR014001">
    <property type="entry name" value="Helicase_ATP-bd"/>
</dbReference>
<evidence type="ECO:0000259" key="17">
    <source>
        <dbReference type="PROSITE" id="PS50967"/>
    </source>
</evidence>
<evidence type="ECO:0000256" key="13">
    <source>
        <dbReference type="ARBA" id="ARBA00023204"/>
    </source>
</evidence>
<dbReference type="SUPFAM" id="SSF46785">
    <property type="entry name" value="Winged helix' DNA-binding domain"/>
    <property type="match status" value="1"/>
</dbReference>
<accession>A0A1E5G2T0</accession>
<evidence type="ECO:0000256" key="5">
    <source>
        <dbReference type="ARBA" id="ARBA00022741"/>
    </source>
</evidence>
<dbReference type="PROSITE" id="PS50967">
    <property type="entry name" value="HRDC"/>
    <property type="match status" value="1"/>
</dbReference>
<keyword evidence="21" id="KW-1185">Reference proteome</keyword>
<dbReference type="InterPro" id="IPR044876">
    <property type="entry name" value="HRDC_dom_sf"/>
</dbReference>
<dbReference type="EMBL" id="MIJE01000022">
    <property type="protein sequence ID" value="OEF97197.1"/>
    <property type="molecule type" value="Genomic_DNA"/>
</dbReference>
<keyword evidence="12" id="KW-0233">DNA recombination</keyword>
<keyword evidence="6" id="KW-0227">DNA damage</keyword>
<keyword evidence="8 20" id="KW-0347">Helicase</keyword>
<dbReference type="Pfam" id="PF00570">
    <property type="entry name" value="HRDC"/>
    <property type="match status" value="1"/>
</dbReference>
<dbReference type="AlphaFoldDB" id="A0A1E5G2T0"/>
<dbReference type="InterPro" id="IPR036390">
    <property type="entry name" value="WH_DNA-bd_sf"/>
</dbReference>
<name>A0A1E5G2T0_9FIRM</name>
<dbReference type="Gene3D" id="1.10.10.10">
    <property type="entry name" value="Winged helix-like DNA-binding domain superfamily/Winged helix DNA-binding domain"/>
    <property type="match status" value="1"/>
</dbReference>
<dbReference type="SMART" id="SM00341">
    <property type="entry name" value="HRDC"/>
    <property type="match status" value="1"/>
</dbReference>
<evidence type="ECO:0000256" key="16">
    <source>
        <dbReference type="NCBIfam" id="TIGR01389"/>
    </source>
</evidence>
<keyword evidence="4" id="KW-0479">Metal-binding</keyword>
<organism evidence="20 21">
    <name type="scientific">Desulfuribacillus alkaliarsenatis</name>
    <dbReference type="NCBI Taxonomy" id="766136"/>
    <lineage>
        <taxon>Bacteria</taxon>
        <taxon>Bacillati</taxon>
        <taxon>Bacillota</taxon>
        <taxon>Desulfuribacillia</taxon>
        <taxon>Desulfuribacillales</taxon>
        <taxon>Desulfuribacillaceae</taxon>
        <taxon>Desulfuribacillus</taxon>
    </lineage>
</organism>
<evidence type="ECO:0000256" key="8">
    <source>
        <dbReference type="ARBA" id="ARBA00022806"/>
    </source>
</evidence>
<dbReference type="FunFam" id="1.10.150.80:FF:000002">
    <property type="entry name" value="ATP-dependent DNA helicase RecQ"/>
    <property type="match status" value="1"/>
</dbReference>
<dbReference type="GO" id="GO:0043590">
    <property type="term" value="C:bacterial nucleoid"/>
    <property type="evidence" value="ECO:0007669"/>
    <property type="project" value="TreeGrafter"/>
</dbReference>
<dbReference type="SUPFAM" id="SSF52540">
    <property type="entry name" value="P-loop containing nucleoside triphosphate hydrolases"/>
    <property type="match status" value="1"/>
</dbReference>